<dbReference type="InterPro" id="IPR050791">
    <property type="entry name" value="Aldo-Keto_reductase"/>
</dbReference>
<dbReference type="RefSeq" id="WP_344104433.1">
    <property type="nucleotide sequence ID" value="NZ_BAAANL010000006.1"/>
</dbReference>
<comment type="caution">
    <text evidence="4">The sequence shown here is derived from an EMBL/GenBank/DDBJ whole genome shotgun (WGS) entry which is preliminary data.</text>
</comment>
<evidence type="ECO:0000313" key="5">
    <source>
        <dbReference type="Proteomes" id="UP001501094"/>
    </source>
</evidence>
<dbReference type="Pfam" id="PF00248">
    <property type="entry name" value="Aldo_ket_red"/>
    <property type="match status" value="1"/>
</dbReference>
<dbReference type="InterPro" id="IPR023210">
    <property type="entry name" value="NADP_OxRdtase_dom"/>
</dbReference>
<protein>
    <submittedName>
        <fullName evidence="4">Aldo/keto reductase</fullName>
    </submittedName>
</protein>
<reference evidence="4 5" key="1">
    <citation type="journal article" date="2019" name="Int. J. Syst. Evol. Microbiol.">
        <title>The Global Catalogue of Microorganisms (GCM) 10K type strain sequencing project: providing services to taxonomists for standard genome sequencing and annotation.</title>
        <authorList>
            <consortium name="The Broad Institute Genomics Platform"/>
            <consortium name="The Broad Institute Genome Sequencing Center for Infectious Disease"/>
            <person name="Wu L."/>
            <person name="Ma J."/>
        </authorList>
    </citation>
    <scope>NUCLEOTIDE SEQUENCE [LARGE SCALE GENOMIC DNA]</scope>
    <source>
        <strain evidence="4 5">JCM 14326</strain>
    </source>
</reference>
<proteinExistence type="predicted"/>
<accession>A0ABN2NHG5</accession>
<dbReference type="CDD" id="cd19076">
    <property type="entry name" value="AKR_AKR13A_13D"/>
    <property type="match status" value="1"/>
</dbReference>
<keyword evidence="5" id="KW-1185">Reference proteome</keyword>
<dbReference type="PANTHER" id="PTHR43625">
    <property type="entry name" value="AFLATOXIN B1 ALDEHYDE REDUCTASE"/>
    <property type="match status" value="1"/>
</dbReference>
<keyword evidence="1" id="KW-0560">Oxidoreductase</keyword>
<feature type="domain" description="NADP-dependent oxidoreductase" evidence="3">
    <location>
        <begin position="19"/>
        <end position="310"/>
    </location>
</feature>
<feature type="compositionally biased region" description="Basic and acidic residues" evidence="2">
    <location>
        <begin position="329"/>
        <end position="342"/>
    </location>
</feature>
<dbReference type="EMBL" id="BAAANL010000006">
    <property type="protein sequence ID" value="GAA1869426.1"/>
    <property type="molecule type" value="Genomic_DNA"/>
</dbReference>
<dbReference type="PANTHER" id="PTHR43625:SF40">
    <property type="entry name" value="ALDO-KETO REDUCTASE YAKC [NADP(+)]"/>
    <property type="match status" value="1"/>
</dbReference>
<evidence type="ECO:0000256" key="1">
    <source>
        <dbReference type="ARBA" id="ARBA00023002"/>
    </source>
</evidence>
<organism evidence="4 5">
    <name type="scientific">Myceligenerans crystallogenes</name>
    <dbReference type="NCBI Taxonomy" id="316335"/>
    <lineage>
        <taxon>Bacteria</taxon>
        <taxon>Bacillati</taxon>
        <taxon>Actinomycetota</taxon>
        <taxon>Actinomycetes</taxon>
        <taxon>Micrococcales</taxon>
        <taxon>Promicromonosporaceae</taxon>
        <taxon>Myceligenerans</taxon>
    </lineage>
</organism>
<dbReference type="Proteomes" id="UP001501094">
    <property type="component" value="Unassembled WGS sequence"/>
</dbReference>
<gene>
    <name evidence="4" type="ORF">GCM10009751_30280</name>
</gene>
<sequence>MTTTTVPSRRLGDLTVPALGLGCMGMSFAYGPADARESLATLHAALDAGVTFFDTSDMYGGGHNEELLGTAFAGRRDEVILATKFGILTDESGYPTGEVNGRPEYVRAAIDRSLRRLGTDHVDLYYVHRPDPDVPIEETVGAMAELVGAGKVRHLGLSEASAGTVRRAAATAPIAALQTEWSLFSRDIEDQVAPACRDHGIGLVPYSPLGRGMLTGAASATTELPERDFRRTLPRWQGENLAANLRLVEEVRAVAAEVEATPGQVALAWLLAQGDDVVPIPGTKRRGYLGENVAALDVVLTADQWARLSGLTAAGERYGRASGPAWINRDTRPRDRCPGGTG</sequence>
<dbReference type="Gene3D" id="3.20.20.100">
    <property type="entry name" value="NADP-dependent oxidoreductase domain"/>
    <property type="match status" value="1"/>
</dbReference>
<evidence type="ECO:0000259" key="3">
    <source>
        <dbReference type="Pfam" id="PF00248"/>
    </source>
</evidence>
<evidence type="ECO:0000313" key="4">
    <source>
        <dbReference type="EMBL" id="GAA1869426.1"/>
    </source>
</evidence>
<dbReference type="InterPro" id="IPR036812">
    <property type="entry name" value="NAD(P)_OxRdtase_dom_sf"/>
</dbReference>
<feature type="region of interest" description="Disordered" evidence="2">
    <location>
        <begin position="322"/>
        <end position="342"/>
    </location>
</feature>
<dbReference type="SUPFAM" id="SSF51430">
    <property type="entry name" value="NAD(P)-linked oxidoreductase"/>
    <property type="match status" value="1"/>
</dbReference>
<evidence type="ECO:0000256" key="2">
    <source>
        <dbReference type="SAM" id="MobiDB-lite"/>
    </source>
</evidence>
<name>A0ABN2NHG5_9MICO</name>